<feature type="transmembrane region" description="Helical" evidence="7">
    <location>
        <begin position="80"/>
        <end position="98"/>
    </location>
</feature>
<feature type="transmembrane region" description="Helical" evidence="7">
    <location>
        <begin position="450"/>
        <end position="468"/>
    </location>
</feature>
<dbReference type="AlphaFoldDB" id="A0A6P1NZJ3"/>
<organism evidence="9 10">
    <name type="scientific">Nibribacter ruber</name>
    <dbReference type="NCBI Taxonomy" id="2698458"/>
    <lineage>
        <taxon>Bacteria</taxon>
        <taxon>Pseudomonadati</taxon>
        <taxon>Bacteroidota</taxon>
        <taxon>Cytophagia</taxon>
        <taxon>Cytophagales</taxon>
        <taxon>Hymenobacteraceae</taxon>
        <taxon>Nibribacter</taxon>
    </lineage>
</organism>
<evidence type="ECO:0000256" key="4">
    <source>
        <dbReference type="ARBA" id="ARBA00022692"/>
    </source>
</evidence>
<feature type="transmembrane region" description="Helical" evidence="7">
    <location>
        <begin position="420"/>
        <end position="438"/>
    </location>
</feature>
<name>A0A6P1NZJ3_9BACT</name>
<dbReference type="InterPro" id="IPR051605">
    <property type="entry name" value="CstA"/>
</dbReference>
<keyword evidence="5 7" id="KW-1133">Transmembrane helix</keyword>
<keyword evidence="6 7" id="KW-0472">Membrane</keyword>
<keyword evidence="10" id="KW-1185">Reference proteome</keyword>
<feature type="domain" description="CstA N-terminal" evidence="8">
    <location>
        <begin position="331"/>
        <end position="433"/>
    </location>
</feature>
<dbReference type="InterPro" id="IPR003706">
    <property type="entry name" value="CstA_N"/>
</dbReference>
<feature type="transmembrane region" description="Helical" evidence="7">
    <location>
        <begin position="392"/>
        <end position="413"/>
    </location>
</feature>
<feature type="domain" description="CstA N-terminal" evidence="8">
    <location>
        <begin position="4"/>
        <end position="144"/>
    </location>
</feature>
<dbReference type="RefSeq" id="WP_160691122.1">
    <property type="nucleotide sequence ID" value="NZ_CP047897.1"/>
</dbReference>
<feature type="transmembrane region" description="Helical" evidence="7">
    <location>
        <begin position="187"/>
        <end position="211"/>
    </location>
</feature>
<comment type="similarity">
    <text evidence="2">Belongs to the peptide transporter carbon starvation (CstA) (TC 2.A.114) family.</text>
</comment>
<evidence type="ECO:0000313" key="10">
    <source>
        <dbReference type="Proteomes" id="UP000464214"/>
    </source>
</evidence>
<evidence type="ECO:0000256" key="1">
    <source>
        <dbReference type="ARBA" id="ARBA00004651"/>
    </source>
</evidence>
<evidence type="ECO:0000256" key="3">
    <source>
        <dbReference type="ARBA" id="ARBA00022475"/>
    </source>
</evidence>
<evidence type="ECO:0000313" key="9">
    <source>
        <dbReference type="EMBL" id="QHL87585.1"/>
    </source>
</evidence>
<keyword evidence="3" id="KW-1003">Cell membrane</keyword>
<feature type="transmembrane region" description="Helical" evidence="7">
    <location>
        <begin position="231"/>
        <end position="249"/>
    </location>
</feature>
<accession>A0A6P1NZJ3</accession>
<feature type="domain" description="CstA N-terminal" evidence="8">
    <location>
        <begin position="162"/>
        <end position="317"/>
    </location>
</feature>
<dbReference type="GO" id="GO:0005886">
    <property type="term" value="C:plasma membrane"/>
    <property type="evidence" value="ECO:0007669"/>
    <property type="project" value="UniProtKB-SubCell"/>
</dbReference>
<keyword evidence="4 7" id="KW-0812">Transmembrane</keyword>
<feature type="transmembrane region" description="Helical" evidence="7">
    <location>
        <begin position="126"/>
        <end position="147"/>
    </location>
</feature>
<dbReference type="GO" id="GO:0009267">
    <property type="term" value="P:cellular response to starvation"/>
    <property type="evidence" value="ECO:0007669"/>
    <property type="project" value="InterPro"/>
</dbReference>
<evidence type="ECO:0000256" key="6">
    <source>
        <dbReference type="ARBA" id="ARBA00023136"/>
    </source>
</evidence>
<evidence type="ECO:0000256" key="2">
    <source>
        <dbReference type="ARBA" id="ARBA00007755"/>
    </source>
</evidence>
<feature type="transmembrane region" description="Helical" evidence="7">
    <location>
        <begin position="367"/>
        <end position="386"/>
    </location>
</feature>
<dbReference type="Pfam" id="PF02554">
    <property type="entry name" value="CstA"/>
    <property type="match status" value="3"/>
</dbReference>
<reference evidence="9 10" key="1">
    <citation type="submission" date="2020-01" db="EMBL/GenBank/DDBJ databases">
        <authorList>
            <person name="Kim M."/>
        </authorList>
    </citation>
    <scope>NUCLEOTIDE SEQUENCE [LARGE SCALE GENOMIC DNA]</scope>
    <source>
        <strain evidence="9 10">BT10</strain>
    </source>
</reference>
<dbReference type="Proteomes" id="UP000464214">
    <property type="component" value="Chromosome"/>
</dbReference>
<feature type="transmembrane region" description="Helical" evidence="7">
    <location>
        <begin position="270"/>
        <end position="293"/>
    </location>
</feature>
<feature type="transmembrane region" description="Helical" evidence="7">
    <location>
        <begin position="153"/>
        <end position="175"/>
    </location>
</feature>
<comment type="subcellular location">
    <subcellularLocation>
        <location evidence="1">Cell membrane</location>
        <topology evidence="1">Multi-pass membrane protein</topology>
    </subcellularLocation>
</comment>
<evidence type="ECO:0000259" key="8">
    <source>
        <dbReference type="Pfam" id="PF02554"/>
    </source>
</evidence>
<evidence type="ECO:0000256" key="7">
    <source>
        <dbReference type="SAM" id="Phobius"/>
    </source>
</evidence>
<dbReference type="PANTHER" id="PTHR30252:SF4">
    <property type="entry name" value="CARBON STARVATION"/>
    <property type="match status" value="1"/>
</dbReference>
<evidence type="ECO:0000256" key="5">
    <source>
        <dbReference type="ARBA" id="ARBA00022989"/>
    </source>
</evidence>
<feature type="transmembrane region" description="Helical" evidence="7">
    <location>
        <begin position="325"/>
        <end position="346"/>
    </location>
</feature>
<dbReference type="PANTHER" id="PTHR30252">
    <property type="entry name" value="INNER MEMBRANE PEPTIDE TRANSPORTER"/>
    <property type="match status" value="1"/>
</dbReference>
<dbReference type="EMBL" id="CP047897">
    <property type="protein sequence ID" value="QHL87585.1"/>
    <property type="molecule type" value="Genomic_DNA"/>
</dbReference>
<gene>
    <name evidence="9" type="ORF">GU926_09090</name>
</gene>
<protein>
    <submittedName>
        <fullName evidence="9">Carbon starvation protein A</fullName>
    </submittedName>
</protein>
<sequence>MISFLLSVLALVVGYFLYSKVVERIFVIDPARPTPAISMQDGVDYVPLPQWKIFLIQFLNIAGLGPIFGAVAGAMWGPSAFIWIVLGSIFAGGVHDYFSGMLSLRHGGESITETTGRYLGNGMKQFMRVFTIILMIMLGAVFIMGPAKILDDVFNGVGGGVTMWVWIIFVYYFLSTILPIDKLIGKLYPLFGVAMLFMAVGISVVMFQDGLHVPEVTWASLSNLHANPEKFPLFPMLFVTVACGAISGFHASQSPLMARCMTNEKQGRSIFYGAMITEGIVALIWAAISMSFFGGVSELNEVMAQQNGNAAWVVSEISNSLLGKVGGVLALLGVVAAPITSGDTAFRSARLIIADFIKTDQGPFKNRLLISIPLFAAGYALTRIDFGVVWRYFAWTNQSLATVVLWVITAYLIQERKQYWVSLIPAVFMTAVATSYILVAPEGFQLPVPIAYGAGIGMATVLLIFTLFKVSRVKEYQAVGALIE</sequence>
<proteinExistence type="inferred from homology"/>
<dbReference type="KEGG" id="nib:GU926_09090"/>